<feature type="compositionally biased region" description="Pro residues" evidence="1">
    <location>
        <begin position="95"/>
        <end position="114"/>
    </location>
</feature>
<evidence type="ECO:0000313" key="4">
    <source>
        <dbReference type="Proteomes" id="UP000186817"/>
    </source>
</evidence>
<keyword evidence="2" id="KW-1133">Transmembrane helix</keyword>
<evidence type="ECO:0000256" key="1">
    <source>
        <dbReference type="SAM" id="MobiDB-lite"/>
    </source>
</evidence>
<keyword evidence="2" id="KW-0812">Transmembrane</keyword>
<feature type="transmembrane region" description="Helical" evidence="2">
    <location>
        <begin position="411"/>
        <end position="444"/>
    </location>
</feature>
<comment type="caution">
    <text evidence="3">The sequence shown here is derived from an EMBL/GenBank/DDBJ whole genome shotgun (WGS) entry which is preliminary data.</text>
</comment>
<protein>
    <submittedName>
        <fullName evidence="3">Uncharacterized protein</fullName>
    </submittedName>
</protein>
<proteinExistence type="predicted"/>
<feature type="transmembrane region" description="Helical" evidence="2">
    <location>
        <begin position="141"/>
        <end position="163"/>
    </location>
</feature>
<feature type="region of interest" description="Disordered" evidence="1">
    <location>
        <begin position="1"/>
        <end position="23"/>
    </location>
</feature>
<sequence>MRKNDKDEPQPPETEPPDEKITRFSAQCPGALVEWVKLDDPESDESPAKITRLDDEESQFSDIVTESLAVPAGGEVPPEPQPARPDGPDPEEPEVNPPPDDPIPQPPDDPPLPQLPREHLKAMGGPSRELEHLSPAAARRVLSYSWCFILLLTRFAVIIYAMLMRRDLAGLPLVYMLITLGYVILEATLQPYVWTYLNDWAPWAMGRFLLFVISGWSDTASEVLVVVATLAAIIPVILRFLILFLGEEDTEDPTDMSIARGGMEHVRKYIELAVKKRHITVVEKTLDDSGQEVERTTHTEEVETEGVTYSFDMTKSEVFKVMQGEKDQKPRPDQGLCVFVIEVVSLQLCHFEVVTMLASWQSYPIFTSEQATLIKSRPTKKDRYGRLIPLTDLDVQSEVLSDDEEIHELPVVIIIMIIIAIIIIIIIIIILILILILILIIFIISLCIKHHARVLGLSVYGSPPAFHLVLAVVIDPRLLAAFVRLAPLHHLADPCRYRPDWDNAHLLRVTARVRPLSSIHATRADSEDCSDIDVDVQSHPVFTRWRRGLSEPDLSMLRIWRGGAVKTPPGTAAAQLKLHASVVVWLRLTISSPPAVAMPACASSSATVCRLTGGLANLA</sequence>
<gene>
    <name evidence="3" type="ORF">AK812_SmicGene25625</name>
</gene>
<name>A0A1Q9DBN9_SYMMI</name>
<keyword evidence="4" id="KW-1185">Reference proteome</keyword>
<keyword evidence="2" id="KW-0472">Membrane</keyword>
<feature type="transmembrane region" description="Helical" evidence="2">
    <location>
        <begin position="169"/>
        <end position="188"/>
    </location>
</feature>
<dbReference type="OrthoDB" id="446866at2759"/>
<dbReference type="EMBL" id="LSRX01000617">
    <property type="protein sequence ID" value="OLP92559.1"/>
    <property type="molecule type" value="Genomic_DNA"/>
</dbReference>
<evidence type="ECO:0000256" key="2">
    <source>
        <dbReference type="SAM" id="Phobius"/>
    </source>
</evidence>
<accession>A0A1Q9DBN9</accession>
<evidence type="ECO:0000313" key="3">
    <source>
        <dbReference type="EMBL" id="OLP92559.1"/>
    </source>
</evidence>
<feature type="transmembrane region" description="Helical" evidence="2">
    <location>
        <begin position="200"/>
        <end position="217"/>
    </location>
</feature>
<feature type="region of interest" description="Disordered" evidence="1">
    <location>
        <begin position="36"/>
        <end position="126"/>
    </location>
</feature>
<feature type="transmembrane region" description="Helical" evidence="2">
    <location>
        <begin position="336"/>
        <end position="360"/>
    </location>
</feature>
<feature type="transmembrane region" description="Helical" evidence="2">
    <location>
        <begin position="223"/>
        <end position="246"/>
    </location>
</feature>
<reference evidence="3 4" key="1">
    <citation type="submission" date="2016-02" db="EMBL/GenBank/DDBJ databases">
        <title>Genome analysis of coral dinoflagellate symbionts highlights evolutionary adaptations to a symbiotic lifestyle.</title>
        <authorList>
            <person name="Aranda M."/>
            <person name="Li Y."/>
            <person name="Liew Y.J."/>
            <person name="Baumgarten S."/>
            <person name="Simakov O."/>
            <person name="Wilson M."/>
            <person name="Piel J."/>
            <person name="Ashoor H."/>
            <person name="Bougouffa S."/>
            <person name="Bajic V.B."/>
            <person name="Ryu T."/>
            <person name="Ravasi T."/>
            <person name="Bayer T."/>
            <person name="Micklem G."/>
            <person name="Kim H."/>
            <person name="Bhak J."/>
            <person name="Lajeunesse T.C."/>
            <person name="Voolstra C.R."/>
        </authorList>
    </citation>
    <scope>NUCLEOTIDE SEQUENCE [LARGE SCALE GENOMIC DNA]</scope>
    <source>
        <strain evidence="3 4">CCMP2467</strain>
    </source>
</reference>
<dbReference type="Proteomes" id="UP000186817">
    <property type="component" value="Unassembled WGS sequence"/>
</dbReference>
<dbReference type="AlphaFoldDB" id="A0A1Q9DBN9"/>
<organism evidence="3 4">
    <name type="scientific">Symbiodinium microadriaticum</name>
    <name type="common">Dinoflagellate</name>
    <name type="synonym">Zooxanthella microadriatica</name>
    <dbReference type="NCBI Taxonomy" id="2951"/>
    <lineage>
        <taxon>Eukaryota</taxon>
        <taxon>Sar</taxon>
        <taxon>Alveolata</taxon>
        <taxon>Dinophyceae</taxon>
        <taxon>Suessiales</taxon>
        <taxon>Symbiodiniaceae</taxon>
        <taxon>Symbiodinium</taxon>
    </lineage>
</organism>